<dbReference type="InterPro" id="IPR051673">
    <property type="entry name" value="SSDNA_exonuclease_RecJ"/>
</dbReference>
<protein>
    <recommendedName>
        <fullName evidence="2">Single-stranded-DNA-specific exonuclease RecJ</fullName>
    </recommendedName>
</protein>
<gene>
    <name evidence="1" type="ORF">METZ01_LOCUS380835</name>
</gene>
<sequence>MILEHVVNPRWEDPDGSQAQAVNLLEEQLSLPTVLCRLLVARGYQDPDRAKRHLRLSLNNLEDPKKLAGIAHAAQRLKDAIVKKERILVHGDYDVDGIVSTALLTRWIRKLGGDCIPFVPDRLKDGYDFGAAGLRQALTSKAKLIV</sequence>
<organism evidence="1">
    <name type="scientific">marine metagenome</name>
    <dbReference type="NCBI Taxonomy" id="408172"/>
    <lineage>
        <taxon>unclassified sequences</taxon>
        <taxon>metagenomes</taxon>
        <taxon>ecological metagenomes</taxon>
    </lineage>
</organism>
<accession>A0A382U2L2</accession>
<feature type="non-terminal residue" evidence="1">
    <location>
        <position position="146"/>
    </location>
</feature>
<dbReference type="Gene3D" id="3.90.1640.30">
    <property type="match status" value="1"/>
</dbReference>
<dbReference type="PANTHER" id="PTHR30255">
    <property type="entry name" value="SINGLE-STRANDED-DNA-SPECIFIC EXONUCLEASE RECJ"/>
    <property type="match status" value="1"/>
</dbReference>
<dbReference type="EMBL" id="UINC01140685">
    <property type="protein sequence ID" value="SVD27981.1"/>
    <property type="molecule type" value="Genomic_DNA"/>
</dbReference>
<dbReference type="InterPro" id="IPR038763">
    <property type="entry name" value="DHH_sf"/>
</dbReference>
<dbReference type="SUPFAM" id="SSF64182">
    <property type="entry name" value="DHH phosphoesterases"/>
    <property type="match status" value="1"/>
</dbReference>
<evidence type="ECO:0000313" key="1">
    <source>
        <dbReference type="EMBL" id="SVD27981.1"/>
    </source>
</evidence>
<proteinExistence type="predicted"/>
<evidence type="ECO:0008006" key="2">
    <source>
        <dbReference type="Google" id="ProtNLM"/>
    </source>
</evidence>
<reference evidence="1" key="1">
    <citation type="submission" date="2018-05" db="EMBL/GenBank/DDBJ databases">
        <authorList>
            <person name="Lanie J.A."/>
            <person name="Ng W.-L."/>
            <person name="Kazmierczak K.M."/>
            <person name="Andrzejewski T.M."/>
            <person name="Davidsen T.M."/>
            <person name="Wayne K.J."/>
            <person name="Tettelin H."/>
            <person name="Glass J.I."/>
            <person name="Rusch D."/>
            <person name="Podicherti R."/>
            <person name="Tsui H.-C.T."/>
            <person name="Winkler M.E."/>
        </authorList>
    </citation>
    <scope>NUCLEOTIDE SEQUENCE</scope>
</reference>
<dbReference type="PANTHER" id="PTHR30255:SF2">
    <property type="entry name" value="SINGLE-STRANDED-DNA-SPECIFIC EXONUCLEASE RECJ"/>
    <property type="match status" value="1"/>
</dbReference>
<name>A0A382U2L2_9ZZZZ</name>
<dbReference type="AlphaFoldDB" id="A0A382U2L2"/>